<dbReference type="Proteomes" id="UP001177260">
    <property type="component" value="Unassembled WGS sequence"/>
</dbReference>
<reference evidence="1 2" key="1">
    <citation type="journal article" date="2023" name="ACS Omega">
        <title>Identification of the Neoaspergillic Acid Biosynthesis Gene Cluster by Establishing an In Vitro CRISPR-Ribonucleoprotein Genetic System in Aspergillus melleus.</title>
        <authorList>
            <person name="Yuan B."/>
            <person name="Grau M.F."/>
            <person name="Murata R.M."/>
            <person name="Torok T."/>
            <person name="Venkateswaran K."/>
            <person name="Stajich J.E."/>
            <person name="Wang C.C.C."/>
        </authorList>
    </citation>
    <scope>NUCLEOTIDE SEQUENCE [LARGE SCALE GENOMIC DNA]</scope>
    <source>
        <strain evidence="1 2">IMV 1140</strain>
    </source>
</reference>
<sequence length="119" mass="12541">MHLFHIILALMATFSMAMAAPVEQDSAVQDYASPNNGEIVAPEVDIEESETESFSTLGCPNGWKYCGKCNGTRCKVGGLHFGCKEGTSCTRQSGGGDGKLCGANGLFNGMVCPGKTRRS</sequence>
<protein>
    <submittedName>
        <fullName evidence="1">Pyridoxamine-phosphate oxidase</fullName>
        <ecNumber evidence="1">1.4.3.5</ecNumber>
    </submittedName>
</protein>
<keyword evidence="1" id="KW-0560">Oxidoreductase</keyword>
<keyword evidence="2" id="KW-1185">Reference proteome</keyword>
<evidence type="ECO:0000313" key="1">
    <source>
        <dbReference type="EMBL" id="KAK1140570.1"/>
    </source>
</evidence>
<organism evidence="1 2">
    <name type="scientific">Aspergillus melleus</name>
    <dbReference type="NCBI Taxonomy" id="138277"/>
    <lineage>
        <taxon>Eukaryota</taxon>
        <taxon>Fungi</taxon>
        <taxon>Dikarya</taxon>
        <taxon>Ascomycota</taxon>
        <taxon>Pezizomycotina</taxon>
        <taxon>Eurotiomycetes</taxon>
        <taxon>Eurotiomycetidae</taxon>
        <taxon>Eurotiales</taxon>
        <taxon>Aspergillaceae</taxon>
        <taxon>Aspergillus</taxon>
        <taxon>Aspergillus subgen. Circumdati</taxon>
    </lineage>
</organism>
<comment type="caution">
    <text evidence="1">The sequence shown here is derived from an EMBL/GenBank/DDBJ whole genome shotgun (WGS) entry which is preliminary data.</text>
</comment>
<accession>A0ACC3AS64</accession>
<evidence type="ECO:0000313" key="2">
    <source>
        <dbReference type="Proteomes" id="UP001177260"/>
    </source>
</evidence>
<dbReference type="EC" id="1.4.3.5" evidence="1"/>
<dbReference type="EMBL" id="JAOPJF010000080">
    <property type="protein sequence ID" value="KAK1140570.1"/>
    <property type="molecule type" value="Genomic_DNA"/>
</dbReference>
<name>A0ACC3AS64_9EURO</name>
<proteinExistence type="predicted"/>
<gene>
    <name evidence="1" type="primary">PDX3_4</name>
    <name evidence="1" type="ORF">N8T08_010207</name>
</gene>